<evidence type="ECO:0000256" key="1">
    <source>
        <dbReference type="ARBA" id="ARBA00007401"/>
    </source>
</evidence>
<dbReference type="InterPro" id="IPR013783">
    <property type="entry name" value="Ig-like_fold"/>
</dbReference>
<dbReference type="Pfam" id="PF02836">
    <property type="entry name" value="Glyco_hydro_2_C"/>
    <property type="match status" value="1"/>
</dbReference>
<organism evidence="8 9">
    <name type="scientific">Marinicrinis lubricantis</name>
    <dbReference type="NCBI Taxonomy" id="2086470"/>
    <lineage>
        <taxon>Bacteria</taxon>
        <taxon>Bacillati</taxon>
        <taxon>Bacillota</taxon>
        <taxon>Bacilli</taxon>
        <taxon>Bacillales</taxon>
        <taxon>Paenibacillaceae</taxon>
    </lineage>
</organism>
<dbReference type="GO" id="GO:0016787">
    <property type="term" value="F:hydrolase activity"/>
    <property type="evidence" value="ECO:0007669"/>
    <property type="project" value="UniProtKB-KW"/>
</dbReference>
<evidence type="ECO:0000256" key="4">
    <source>
        <dbReference type="RuleBase" id="RU361154"/>
    </source>
</evidence>
<keyword evidence="9" id="KW-1185">Reference proteome</keyword>
<evidence type="ECO:0000313" key="8">
    <source>
        <dbReference type="EMBL" id="MFC5985748.1"/>
    </source>
</evidence>
<dbReference type="Proteomes" id="UP001596250">
    <property type="component" value="Unassembled WGS sequence"/>
</dbReference>
<dbReference type="RefSeq" id="WP_379892894.1">
    <property type="nucleotide sequence ID" value="NZ_CBCSCT010000023.1"/>
</dbReference>
<dbReference type="Gene3D" id="2.60.120.260">
    <property type="entry name" value="Galactose-binding domain-like"/>
    <property type="match status" value="1"/>
</dbReference>
<dbReference type="SUPFAM" id="SSF49785">
    <property type="entry name" value="Galactose-binding domain-like"/>
    <property type="match status" value="1"/>
</dbReference>
<evidence type="ECO:0000259" key="7">
    <source>
        <dbReference type="Pfam" id="PF02837"/>
    </source>
</evidence>
<gene>
    <name evidence="8" type="ORF">ACFPXP_04810</name>
</gene>
<comment type="caution">
    <text evidence="8">The sequence shown here is derived from an EMBL/GenBank/DDBJ whole genome shotgun (WGS) entry which is preliminary data.</text>
</comment>
<dbReference type="InterPro" id="IPR006101">
    <property type="entry name" value="Glyco_hydro_2"/>
</dbReference>
<dbReference type="SUPFAM" id="SSF49303">
    <property type="entry name" value="beta-Galactosidase/glucuronidase domain"/>
    <property type="match status" value="1"/>
</dbReference>
<dbReference type="PANTHER" id="PTHR42732:SF1">
    <property type="entry name" value="BETA-MANNOSIDASE"/>
    <property type="match status" value="1"/>
</dbReference>
<dbReference type="Pfam" id="PF02837">
    <property type="entry name" value="Glyco_hydro_2_N"/>
    <property type="match status" value="1"/>
</dbReference>
<reference evidence="9" key="1">
    <citation type="journal article" date="2019" name="Int. J. Syst. Evol. Microbiol.">
        <title>The Global Catalogue of Microorganisms (GCM) 10K type strain sequencing project: providing services to taxonomists for standard genome sequencing and annotation.</title>
        <authorList>
            <consortium name="The Broad Institute Genomics Platform"/>
            <consortium name="The Broad Institute Genome Sequencing Center for Infectious Disease"/>
            <person name="Wu L."/>
            <person name="Ma J."/>
        </authorList>
    </citation>
    <scope>NUCLEOTIDE SEQUENCE [LARGE SCALE GENOMIC DNA]</scope>
    <source>
        <strain evidence="9">CCM 8749</strain>
    </source>
</reference>
<sequence>MIRMFALHKVRKSVELESMWEFATAEEEQMIPSAYKYKLPVPGCWESHPELQTYRGIGWYRKRLYIDEATGLRLEFKGISHTADVYFDGALIAQHYNAYTPFSTVLPFVDAGEHELLIKVDNRFTEQSTLHVPNDYYTYGGMIRPVVMDFVREAFVERIWFTPMKETGGWRAEIKAKVVNLRAERGTWNVRCKLGELEYDIGQITLDARQSGEVSTSLSFPHVQPWSDTDPNLYLLEVQLCSAATGKVIDDLIERVGFRQVEVLGDRIVLNGQKVKLKGFCRHEDHPAFGAALPVQQMVQDMELMRELGCNAVRTSHYPNDERFLDLCDEYGMLVWEENHARGLSLEQMLKPGFREQCLDCNREMVENHYNHPSIVIWGILNECASDTEQGRAMYKEQLEQIRAMDASRPLSFASHLFFSDLCLDLADIISFNVYPGWYNDDVPGDLADRIKAWADEANGAGKPMIISEFGADGYYGYRSGTRVRGTEERQSDIVGKALEDFIGRDYIQGLFIWQFCDVRVTEGTGWLLTRARTMNSKGIFDEYRRPKLAAETVKHYFRNMTTCIE</sequence>
<proteinExistence type="inferred from homology"/>
<accession>A0ABW1IL00</accession>
<dbReference type="SUPFAM" id="SSF51445">
    <property type="entry name" value="(Trans)glycosidases"/>
    <property type="match status" value="1"/>
</dbReference>
<keyword evidence="2 4" id="KW-0378">Hydrolase</keyword>
<dbReference type="PROSITE" id="PS00719">
    <property type="entry name" value="GLYCOSYL_HYDROL_F2_1"/>
    <property type="match status" value="1"/>
</dbReference>
<dbReference type="InterPro" id="IPR017853">
    <property type="entry name" value="GH"/>
</dbReference>
<evidence type="ECO:0000256" key="2">
    <source>
        <dbReference type="ARBA" id="ARBA00022801"/>
    </source>
</evidence>
<dbReference type="InterPro" id="IPR023230">
    <property type="entry name" value="Glyco_hydro_2_CS"/>
</dbReference>
<dbReference type="PRINTS" id="PR00132">
    <property type="entry name" value="GLHYDRLASE2"/>
</dbReference>
<dbReference type="InterPro" id="IPR006104">
    <property type="entry name" value="Glyco_hydro_2_N"/>
</dbReference>
<feature type="domain" description="Glycosyl hydrolases family 2 sugar binding" evidence="7">
    <location>
        <begin position="47"/>
        <end position="147"/>
    </location>
</feature>
<evidence type="ECO:0000259" key="5">
    <source>
        <dbReference type="Pfam" id="PF00703"/>
    </source>
</evidence>
<comment type="similarity">
    <text evidence="1 4">Belongs to the glycosyl hydrolase 2 family.</text>
</comment>
<dbReference type="Pfam" id="PF00703">
    <property type="entry name" value="Glyco_hydro_2"/>
    <property type="match status" value="1"/>
</dbReference>
<dbReference type="Gene3D" id="2.60.40.10">
    <property type="entry name" value="Immunoglobulins"/>
    <property type="match status" value="1"/>
</dbReference>
<dbReference type="EMBL" id="JBHSQV010000031">
    <property type="protein sequence ID" value="MFC5985748.1"/>
    <property type="molecule type" value="Genomic_DNA"/>
</dbReference>
<dbReference type="InterPro" id="IPR006103">
    <property type="entry name" value="Glyco_hydro_2_cat"/>
</dbReference>
<evidence type="ECO:0000259" key="6">
    <source>
        <dbReference type="Pfam" id="PF02836"/>
    </source>
</evidence>
<protein>
    <submittedName>
        <fullName evidence="8">Glycoside hydrolase family 2 protein</fullName>
    </submittedName>
</protein>
<evidence type="ECO:0000313" key="9">
    <source>
        <dbReference type="Proteomes" id="UP001596250"/>
    </source>
</evidence>
<dbReference type="InterPro" id="IPR036156">
    <property type="entry name" value="Beta-gal/glucu_dom_sf"/>
</dbReference>
<name>A0ABW1IL00_9BACL</name>
<feature type="domain" description="Glycoside hydrolase family 2 catalytic" evidence="6">
    <location>
        <begin position="261"/>
        <end position="561"/>
    </location>
</feature>
<dbReference type="InterPro" id="IPR006102">
    <property type="entry name" value="Ig-like_GH2"/>
</dbReference>
<dbReference type="InterPro" id="IPR008979">
    <property type="entry name" value="Galactose-bd-like_sf"/>
</dbReference>
<evidence type="ECO:0000256" key="3">
    <source>
        <dbReference type="ARBA" id="ARBA00023295"/>
    </source>
</evidence>
<dbReference type="InterPro" id="IPR051913">
    <property type="entry name" value="GH2_Domain-Containing"/>
</dbReference>
<dbReference type="PANTHER" id="PTHR42732">
    <property type="entry name" value="BETA-GALACTOSIDASE"/>
    <property type="match status" value="1"/>
</dbReference>
<keyword evidence="3 4" id="KW-0326">Glycosidase</keyword>
<feature type="domain" description="Glycoside hydrolase family 2 immunoglobulin-like beta-sandwich" evidence="5">
    <location>
        <begin position="155"/>
        <end position="259"/>
    </location>
</feature>
<dbReference type="Gene3D" id="3.20.20.80">
    <property type="entry name" value="Glycosidases"/>
    <property type="match status" value="1"/>
</dbReference>